<dbReference type="RefSeq" id="XP_059601470.1">
    <property type="nucleotide sequence ID" value="XM_059749897.1"/>
</dbReference>
<gene>
    <name evidence="1" type="ORF">An09g06470</name>
</gene>
<organism evidence="1">
    <name type="scientific">Aspergillus niger</name>
    <dbReference type="NCBI Taxonomy" id="5061"/>
    <lineage>
        <taxon>Eukaryota</taxon>
        <taxon>Fungi</taxon>
        <taxon>Dikarya</taxon>
        <taxon>Ascomycota</taxon>
        <taxon>Pezizomycotina</taxon>
        <taxon>Eurotiomycetes</taxon>
        <taxon>Eurotiomycetidae</taxon>
        <taxon>Eurotiales</taxon>
        <taxon>Aspergillaceae</taxon>
        <taxon>Aspergillus</taxon>
        <taxon>Aspergillus subgen. Circumdati</taxon>
    </lineage>
</organism>
<accession>A0AAJ8BSH6</accession>
<proteinExistence type="predicted"/>
<dbReference type="GeneID" id="84592087"/>
<dbReference type="AlphaFoldDB" id="A0AAJ8BSH6"/>
<sequence>MPLEKYQNPRVGISTNPRVGALHVIWRKGILGFFLAHSKIQEDGMDHFRFPSRVAILSNLLCTLYVESSISEESWYMTFQPWDGSIF</sequence>
<reference evidence="1" key="1">
    <citation type="submission" date="2025-02" db="EMBL/GenBank/DDBJ databases">
        <authorList>
            <consortium name="NCBI Genome Project"/>
        </authorList>
    </citation>
    <scope>NUCLEOTIDE SEQUENCE</scope>
</reference>
<dbReference type="KEGG" id="ang:An09g06470"/>
<protein>
    <submittedName>
        <fullName evidence="1">Uncharacterized protein</fullName>
    </submittedName>
</protein>
<dbReference type="VEuPathDB" id="FungiDB:An09g06470"/>
<name>A0AAJ8BSH6_ASPNG</name>
<evidence type="ECO:0000313" key="1">
    <source>
        <dbReference type="RefSeq" id="XP_059601470.1"/>
    </source>
</evidence>
<reference evidence="1" key="2">
    <citation type="submission" date="2025-08" db="UniProtKB">
        <authorList>
            <consortium name="RefSeq"/>
        </authorList>
    </citation>
    <scope>IDENTIFICATION</scope>
</reference>